<reference evidence="1 2" key="1">
    <citation type="submission" date="2019-08" db="EMBL/GenBank/DDBJ databases">
        <title>Genome of Psychroserpens burtonensis ACAM 167.</title>
        <authorList>
            <person name="Bowman J.P."/>
        </authorList>
    </citation>
    <scope>NUCLEOTIDE SEQUENCE [LARGE SCALE GENOMIC DNA]</scope>
    <source>
        <strain evidence="1 2">ACAM 167</strain>
    </source>
</reference>
<sequence>MKYTTEIKVNVTLDEFIKKMDNVDNMKHWQHGFVSAEHISGDLGQLGAKMKLKYRFGKRKMEIIETITKRNLPNEFHANYTMKAMQNVQQNYFKNTNNGFTKWTSITEFVPLNLKMRLMLFFIPRAFKKQSLIYMRNFKSFAENGTSIANA</sequence>
<dbReference type="Proteomes" id="UP000321938">
    <property type="component" value="Unassembled WGS sequence"/>
</dbReference>
<evidence type="ECO:0000313" key="2">
    <source>
        <dbReference type="Proteomes" id="UP000321938"/>
    </source>
</evidence>
<name>A0A5C7B739_9FLAO</name>
<dbReference type="Gene3D" id="3.30.530.20">
    <property type="match status" value="1"/>
</dbReference>
<organism evidence="1 2">
    <name type="scientific">Psychroserpens burtonensis</name>
    <dbReference type="NCBI Taxonomy" id="49278"/>
    <lineage>
        <taxon>Bacteria</taxon>
        <taxon>Pseudomonadati</taxon>
        <taxon>Bacteroidota</taxon>
        <taxon>Flavobacteriia</taxon>
        <taxon>Flavobacteriales</taxon>
        <taxon>Flavobacteriaceae</taxon>
        <taxon>Psychroserpens</taxon>
    </lineage>
</organism>
<dbReference type="InterPro" id="IPR023393">
    <property type="entry name" value="START-like_dom_sf"/>
</dbReference>
<protein>
    <submittedName>
        <fullName evidence="1">SRPBCC family protein</fullName>
    </submittedName>
</protein>
<dbReference type="OrthoDB" id="411301at2"/>
<proteinExistence type="predicted"/>
<evidence type="ECO:0000313" key="1">
    <source>
        <dbReference type="EMBL" id="TXE16883.1"/>
    </source>
</evidence>
<comment type="caution">
    <text evidence="1">The sequence shown here is derived from an EMBL/GenBank/DDBJ whole genome shotgun (WGS) entry which is preliminary data.</text>
</comment>
<gene>
    <name evidence="1" type="ORF">ES692_11040</name>
</gene>
<dbReference type="SUPFAM" id="SSF55961">
    <property type="entry name" value="Bet v1-like"/>
    <property type="match status" value="1"/>
</dbReference>
<dbReference type="STRING" id="1123037.GCA_000425305_02203"/>
<keyword evidence="2" id="KW-1185">Reference proteome</keyword>
<accession>A0A5C7B739</accession>
<dbReference type="CDD" id="cd07812">
    <property type="entry name" value="SRPBCC"/>
    <property type="match status" value="1"/>
</dbReference>
<dbReference type="AlphaFoldDB" id="A0A5C7B739"/>
<dbReference type="RefSeq" id="WP_028872015.1">
    <property type="nucleotide sequence ID" value="NZ_VOSB01000015.1"/>
</dbReference>
<dbReference type="EMBL" id="VOSB01000015">
    <property type="protein sequence ID" value="TXE16883.1"/>
    <property type="molecule type" value="Genomic_DNA"/>
</dbReference>